<dbReference type="Gene3D" id="1.20.1290.10">
    <property type="entry name" value="AhpD-like"/>
    <property type="match status" value="1"/>
</dbReference>
<dbReference type="InterPro" id="IPR004675">
    <property type="entry name" value="AhpD_core"/>
</dbReference>
<dbReference type="RefSeq" id="WP_083092535.1">
    <property type="nucleotide sequence ID" value="NZ_LXWF01000041.1"/>
</dbReference>
<dbReference type="PANTHER" id="PTHR34846">
    <property type="entry name" value="4-CARBOXYMUCONOLACTONE DECARBOXYLASE FAMILY PROTEIN (AFU_ORTHOLOGUE AFUA_6G11590)"/>
    <property type="match status" value="1"/>
</dbReference>
<protein>
    <submittedName>
        <fullName evidence="2">Carboxymuconolactone decarboxylase</fullName>
    </submittedName>
</protein>
<dbReference type="InterPro" id="IPR003779">
    <property type="entry name" value="CMD-like"/>
</dbReference>
<comment type="caution">
    <text evidence="2">The sequence shown here is derived from an EMBL/GenBank/DDBJ whole genome shotgun (WGS) entry which is preliminary data.</text>
</comment>
<sequence length="151" mass="16549">MSETHQEFYLDKSDPAAWAAFGALSKQAGDSARTAGLDDQLIELVCLRVSQINGCAYCLKLHTRRAIKAGVSDARRALVSAWEESSEYSLTEKAALFLAETVTQLPCAEDRSFAQTYARGVLTDDQYSAVQWLAITMNAANRISIMSQHPA</sequence>
<evidence type="ECO:0000259" key="1">
    <source>
        <dbReference type="Pfam" id="PF02627"/>
    </source>
</evidence>
<dbReference type="Pfam" id="PF02627">
    <property type="entry name" value="CMD"/>
    <property type="match status" value="1"/>
</dbReference>
<dbReference type="SUPFAM" id="SSF69118">
    <property type="entry name" value="AhpD-like"/>
    <property type="match status" value="1"/>
</dbReference>
<dbReference type="GO" id="GO:0051920">
    <property type="term" value="F:peroxiredoxin activity"/>
    <property type="evidence" value="ECO:0007669"/>
    <property type="project" value="InterPro"/>
</dbReference>
<feature type="domain" description="Carboxymuconolactone decarboxylase-like" evidence="1">
    <location>
        <begin position="33"/>
        <end position="100"/>
    </location>
</feature>
<dbReference type="NCBIfam" id="TIGR00778">
    <property type="entry name" value="ahpD_dom"/>
    <property type="match status" value="1"/>
</dbReference>
<reference evidence="2 3" key="1">
    <citation type="submission" date="2016-05" db="EMBL/GenBank/DDBJ databases">
        <title>Draft genome sequence of a porcine commensal Rothia nasimurium.</title>
        <authorList>
            <person name="Gaiser R.A."/>
            <person name="Van Baarlen P."/>
            <person name="Wells J.M."/>
        </authorList>
    </citation>
    <scope>NUCLEOTIDE SEQUENCE [LARGE SCALE GENOMIC DNA]</scope>
    <source>
        <strain evidence="2 3">PT-32</strain>
    </source>
</reference>
<dbReference type="AlphaFoldDB" id="A0A1Y1RN66"/>
<name>A0A1Y1RN66_9MICC</name>
<proteinExistence type="predicted"/>
<organism evidence="2 3">
    <name type="scientific">Rothia nasimurium</name>
    <dbReference type="NCBI Taxonomy" id="85336"/>
    <lineage>
        <taxon>Bacteria</taxon>
        <taxon>Bacillati</taxon>
        <taxon>Actinomycetota</taxon>
        <taxon>Actinomycetes</taxon>
        <taxon>Micrococcales</taxon>
        <taxon>Micrococcaceae</taxon>
        <taxon>Rothia</taxon>
    </lineage>
</organism>
<accession>A0A1Y1RN66</accession>
<evidence type="ECO:0000313" key="3">
    <source>
        <dbReference type="Proteomes" id="UP000192359"/>
    </source>
</evidence>
<dbReference type="EMBL" id="LXWF01000041">
    <property type="protein sequence ID" value="ORC16033.1"/>
    <property type="molecule type" value="Genomic_DNA"/>
</dbReference>
<dbReference type="InterPro" id="IPR029032">
    <property type="entry name" value="AhpD-like"/>
</dbReference>
<dbReference type="PANTHER" id="PTHR34846:SF5">
    <property type="entry name" value="CARBOXYMUCONOLACTONE DECARBOXYLASE-LIKE DOMAIN-CONTAINING PROTEIN"/>
    <property type="match status" value="1"/>
</dbReference>
<keyword evidence="3" id="KW-1185">Reference proteome</keyword>
<evidence type="ECO:0000313" key="2">
    <source>
        <dbReference type="EMBL" id="ORC16033.1"/>
    </source>
</evidence>
<dbReference type="OrthoDB" id="9801997at2"/>
<gene>
    <name evidence="2" type="ORF">A7979_05325</name>
</gene>
<dbReference type="Proteomes" id="UP000192359">
    <property type="component" value="Unassembled WGS sequence"/>
</dbReference>